<dbReference type="Proteomes" id="UP000194127">
    <property type="component" value="Unassembled WGS sequence"/>
</dbReference>
<reference evidence="1 2" key="1">
    <citation type="submission" date="2017-04" db="EMBL/GenBank/DDBJ databases">
        <title>Genome Sequence of the Model Brown-Rot Fungus Postia placenta SB12.</title>
        <authorList>
            <consortium name="DOE Joint Genome Institute"/>
            <person name="Gaskell J."/>
            <person name="Kersten P."/>
            <person name="Larrondo L.F."/>
            <person name="Canessa P."/>
            <person name="Martinez D."/>
            <person name="Hibbett D."/>
            <person name="Schmoll M."/>
            <person name="Kubicek C.P."/>
            <person name="Martinez A.T."/>
            <person name="Yadav J."/>
            <person name="Master E."/>
            <person name="Magnuson J.K."/>
            <person name="James T."/>
            <person name="Yaver D."/>
            <person name="Berka R."/>
            <person name="Labutti K."/>
            <person name="Lipzen A."/>
            <person name="Aerts A."/>
            <person name="Barry K."/>
            <person name="Henrissat B."/>
            <person name="Blanchette R."/>
            <person name="Grigoriev I."/>
            <person name="Cullen D."/>
        </authorList>
    </citation>
    <scope>NUCLEOTIDE SEQUENCE [LARGE SCALE GENOMIC DNA]</scope>
    <source>
        <strain evidence="1 2">MAD-698-R-SB12</strain>
    </source>
</reference>
<proteinExistence type="predicted"/>
<protein>
    <submittedName>
        <fullName evidence="1">Uncharacterized protein</fullName>
    </submittedName>
</protein>
<sequence length="771" mass="87573">MWRNVGRFSWTRAHINAVDDRAHLANSVLLHRVYSLTKLCCKKHNEPIYGIVQKFNLIRSLAIHDRVLRKVGLSTRDVSLWRPVTHTISWRRAARRLEQRGIILPVPDLTKFPGETPVAERPQPPTWLVLYLMCYHARLPEDAHGVLALAYYHFSAAPPHLRPLLMALAAGWLARYRQFVHLDRLVKGFLDWSLRAQVQDFDFAVWLQLLAYVSSSKTTSVTVIIMLRAMQSRGVSLGEKTYDALLKSPFATPNLAMYVFSHMQSCKYQPTALYVHSEARPRLMHGSIGTWSPYLRSVTPKAERSSAAGDTRDGDDVATQEHAVAAPVHSEAEVSERTTPALVLFSDSVNTRSVIKWRSLMRIAASDKYVSSLQILRVLQRAQVDRPILSSDMTIRLSAIEGLLRRNDFANALTVWDEVRQRPSMWSKWTISVGVETLTMSGHPNQALALLEDVKSLRDPHEGSPTLIDTEAINVFMTALKRTRHLDMVFALWDYMQPLFGVTPDRHTLTSLLKTARLATRLQPSMRGALTELGLGRLLKRPAADMLPVAEQEQQAFHIMHEMLARHESSTGLWQGERAGIVALRHTRRILLSIWPELQHVEPPPVTALRPTGDFQASYPIAELFRNVMGRPVATSNADDAGARTAPSPAMSPYSQIIPSDGLFRAYIDLLATESQVPQIPLVLAWMRYLNIRASQHTLAIALVYWAEVSMDAPFMEQWKGGRSQYVKLIQWMQEWVGPWRMPTDEHIGMHIQRLKRFRELSISRPQYGRP</sequence>
<gene>
    <name evidence="1" type="ORF">POSPLADRAFT_1155059</name>
</gene>
<evidence type="ECO:0000313" key="2">
    <source>
        <dbReference type="Proteomes" id="UP000194127"/>
    </source>
</evidence>
<accession>A0A1X6MNS9</accession>
<keyword evidence="2" id="KW-1185">Reference proteome</keyword>
<evidence type="ECO:0000313" key="1">
    <source>
        <dbReference type="EMBL" id="OSX57896.1"/>
    </source>
</evidence>
<organism evidence="1 2">
    <name type="scientific">Postia placenta MAD-698-R-SB12</name>
    <dbReference type="NCBI Taxonomy" id="670580"/>
    <lineage>
        <taxon>Eukaryota</taxon>
        <taxon>Fungi</taxon>
        <taxon>Dikarya</taxon>
        <taxon>Basidiomycota</taxon>
        <taxon>Agaricomycotina</taxon>
        <taxon>Agaricomycetes</taxon>
        <taxon>Polyporales</taxon>
        <taxon>Adustoporiaceae</taxon>
        <taxon>Rhodonia</taxon>
    </lineage>
</organism>
<dbReference type="EMBL" id="KZ110606">
    <property type="protein sequence ID" value="OSX57896.1"/>
    <property type="molecule type" value="Genomic_DNA"/>
</dbReference>
<dbReference type="InterPro" id="IPR011990">
    <property type="entry name" value="TPR-like_helical_dom_sf"/>
</dbReference>
<dbReference type="RefSeq" id="XP_024334690.1">
    <property type="nucleotide sequence ID" value="XM_024486909.1"/>
</dbReference>
<dbReference type="Gene3D" id="1.25.40.10">
    <property type="entry name" value="Tetratricopeptide repeat domain"/>
    <property type="match status" value="1"/>
</dbReference>
<name>A0A1X6MNS9_9APHY</name>
<dbReference type="OrthoDB" id="185373at2759"/>
<dbReference type="AlphaFoldDB" id="A0A1X6MNS9"/>
<dbReference type="GeneID" id="36331858"/>
<dbReference type="STRING" id="670580.A0A1X6MNS9"/>